<gene>
    <name evidence="1" type="ORF">BPAE_0053g00020</name>
</gene>
<protein>
    <submittedName>
        <fullName evidence="1">Uncharacterized protein</fullName>
    </submittedName>
</protein>
<evidence type="ECO:0000313" key="2">
    <source>
        <dbReference type="Proteomes" id="UP000297910"/>
    </source>
</evidence>
<accession>A0A4Z1FV28</accession>
<evidence type="ECO:0000313" key="1">
    <source>
        <dbReference type="EMBL" id="TGO26749.1"/>
    </source>
</evidence>
<proteinExistence type="predicted"/>
<name>A0A4Z1FV28_9HELO</name>
<organism evidence="1 2">
    <name type="scientific">Botrytis paeoniae</name>
    <dbReference type="NCBI Taxonomy" id="278948"/>
    <lineage>
        <taxon>Eukaryota</taxon>
        <taxon>Fungi</taxon>
        <taxon>Dikarya</taxon>
        <taxon>Ascomycota</taxon>
        <taxon>Pezizomycotina</taxon>
        <taxon>Leotiomycetes</taxon>
        <taxon>Helotiales</taxon>
        <taxon>Sclerotiniaceae</taxon>
        <taxon>Botrytis</taxon>
    </lineage>
</organism>
<dbReference type="EMBL" id="PQXI01000053">
    <property type="protein sequence ID" value="TGO26749.1"/>
    <property type="molecule type" value="Genomic_DNA"/>
</dbReference>
<keyword evidence="2" id="KW-1185">Reference proteome</keyword>
<sequence length="62" mass="7158">MQDCGTTKQLGYSGTLLRDECTREARSLSWISYTSGERESPRLFWVVLQNNYAITDKKPKLD</sequence>
<dbReference type="Proteomes" id="UP000297910">
    <property type="component" value="Unassembled WGS sequence"/>
</dbReference>
<dbReference type="AlphaFoldDB" id="A0A4Z1FV28"/>
<comment type="caution">
    <text evidence="1">The sequence shown here is derived from an EMBL/GenBank/DDBJ whole genome shotgun (WGS) entry which is preliminary data.</text>
</comment>
<reference evidence="1 2" key="1">
    <citation type="submission" date="2017-12" db="EMBL/GenBank/DDBJ databases">
        <title>Comparative genomics of Botrytis spp.</title>
        <authorList>
            <person name="Valero-Jimenez C.A."/>
            <person name="Tapia P."/>
            <person name="Veloso J."/>
            <person name="Silva-Moreno E."/>
            <person name="Staats M."/>
            <person name="Valdes J.H."/>
            <person name="Van Kan J.A.L."/>
        </authorList>
    </citation>
    <scope>NUCLEOTIDE SEQUENCE [LARGE SCALE GENOMIC DNA]</scope>
    <source>
        <strain evidence="1 2">Bp0003</strain>
    </source>
</reference>